<accession>A0A835UVB4</accession>
<feature type="compositionally biased region" description="Basic and acidic residues" evidence="1">
    <location>
        <begin position="39"/>
        <end position="52"/>
    </location>
</feature>
<feature type="region of interest" description="Disordered" evidence="1">
    <location>
        <begin position="1"/>
        <end position="160"/>
    </location>
</feature>
<evidence type="ECO:0000313" key="2">
    <source>
        <dbReference type="EMBL" id="KAG0473800.1"/>
    </source>
</evidence>
<evidence type="ECO:0000313" key="3">
    <source>
        <dbReference type="Proteomes" id="UP000636800"/>
    </source>
</evidence>
<protein>
    <submittedName>
        <fullName evidence="2">Uncharacterized protein</fullName>
    </submittedName>
</protein>
<name>A0A835UVB4_VANPL</name>
<reference evidence="2 3" key="1">
    <citation type="journal article" date="2020" name="Nat. Food">
        <title>A phased Vanilla planifolia genome enables genetic improvement of flavour and production.</title>
        <authorList>
            <person name="Hasing T."/>
            <person name="Tang H."/>
            <person name="Brym M."/>
            <person name="Khazi F."/>
            <person name="Huang T."/>
            <person name="Chambers A.H."/>
        </authorList>
    </citation>
    <scope>NUCLEOTIDE SEQUENCE [LARGE SCALE GENOMIC DNA]</scope>
    <source>
        <tissue evidence="2">Leaf</tissue>
    </source>
</reference>
<dbReference type="EMBL" id="JADCNL010000007">
    <property type="protein sequence ID" value="KAG0473800.1"/>
    <property type="molecule type" value="Genomic_DNA"/>
</dbReference>
<keyword evidence="3" id="KW-1185">Reference proteome</keyword>
<feature type="compositionally biased region" description="Basic and acidic residues" evidence="1">
    <location>
        <begin position="1"/>
        <end position="21"/>
    </location>
</feature>
<proteinExistence type="predicted"/>
<feature type="compositionally biased region" description="Basic and acidic residues" evidence="1">
    <location>
        <begin position="117"/>
        <end position="129"/>
    </location>
</feature>
<comment type="caution">
    <text evidence="2">The sequence shown here is derived from an EMBL/GenBank/DDBJ whole genome shotgun (WGS) entry which is preliminary data.</text>
</comment>
<feature type="compositionally biased region" description="Acidic residues" evidence="1">
    <location>
        <begin position="130"/>
        <end position="140"/>
    </location>
</feature>
<organism evidence="2 3">
    <name type="scientific">Vanilla planifolia</name>
    <name type="common">Vanilla</name>
    <dbReference type="NCBI Taxonomy" id="51239"/>
    <lineage>
        <taxon>Eukaryota</taxon>
        <taxon>Viridiplantae</taxon>
        <taxon>Streptophyta</taxon>
        <taxon>Embryophyta</taxon>
        <taxon>Tracheophyta</taxon>
        <taxon>Spermatophyta</taxon>
        <taxon>Magnoliopsida</taxon>
        <taxon>Liliopsida</taxon>
        <taxon>Asparagales</taxon>
        <taxon>Orchidaceae</taxon>
        <taxon>Vanilloideae</taxon>
        <taxon>Vanilleae</taxon>
        <taxon>Vanilla</taxon>
    </lineage>
</organism>
<dbReference type="OrthoDB" id="2013930at2759"/>
<sequence>MIKVGREEISEEMGSRGKEMNENVIPEETTGKEGSQLGVKEKSASENSKEEQIPSGKKGQGAESRIRRRTSSERSSTGIKASTGVSYIEKAPVKEEEEQTKSIAAKEVVEATNEGITGKERRGSGRSVEEEITESNADEIDISRGRRGGQKRQRRTSELD</sequence>
<evidence type="ECO:0000256" key="1">
    <source>
        <dbReference type="SAM" id="MobiDB-lite"/>
    </source>
</evidence>
<feature type="compositionally biased region" description="Basic residues" evidence="1">
    <location>
        <begin position="145"/>
        <end position="154"/>
    </location>
</feature>
<dbReference type="Proteomes" id="UP000636800">
    <property type="component" value="Chromosome 7"/>
</dbReference>
<gene>
    <name evidence="2" type="ORF">HPP92_015657</name>
</gene>
<dbReference type="AlphaFoldDB" id="A0A835UVB4"/>